<organism evidence="1">
    <name type="scientific">Rhizophora mucronata</name>
    <name type="common">Asiatic mangrove</name>
    <dbReference type="NCBI Taxonomy" id="61149"/>
    <lineage>
        <taxon>Eukaryota</taxon>
        <taxon>Viridiplantae</taxon>
        <taxon>Streptophyta</taxon>
        <taxon>Embryophyta</taxon>
        <taxon>Tracheophyta</taxon>
        <taxon>Spermatophyta</taxon>
        <taxon>Magnoliopsida</taxon>
        <taxon>eudicotyledons</taxon>
        <taxon>Gunneridae</taxon>
        <taxon>Pentapetalae</taxon>
        <taxon>rosids</taxon>
        <taxon>fabids</taxon>
        <taxon>Malpighiales</taxon>
        <taxon>Rhizophoraceae</taxon>
        <taxon>Rhizophora</taxon>
    </lineage>
</organism>
<accession>A0A2P2NQE2</accession>
<proteinExistence type="predicted"/>
<name>A0A2P2NQE2_RHIMU</name>
<sequence length="9" mass="1208">MFYFLMLSR</sequence>
<dbReference type="EMBL" id="GGEC01064170">
    <property type="protein sequence ID" value="MBX44654.1"/>
    <property type="molecule type" value="Transcribed_RNA"/>
</dbReference>
<protein>
    <submittedName>
        <fullName evidence="1">Uncharacterized protein</fullName>
    </submittedName>
</protein>
<reference evidence="1" key="1">
    <citation type="submission" date="2018-02" db="EMBL/GenBank/DDBJ databases">
        <title>Rhizophora mucronata_Transcriptome.</title>
        <authorList>
            <person name="Meera S.P."/>
            <person name="Sreeshan A."/>
            <person name="Augustine A."/>
        </authorList>
    </citation>
    <scope>NUCLEOTIDE SEQUENCE</scope>
    <source>
        <tissue evidence="1">Leaf</tissue>
    </source>
</reference>
<evidence type="ECO:0000313" key="1">
    <source>
        <dbReference type="EMBL" id="MBX44654.1"/>
    </source>
</evidence>